<name>A0A8J3AXG6_9BURK</name>
<evidence type="ECO:0000313" key="1">
    <source>
        <dbReference type="EMBL" id="GGI54712.1"/>
    </source>
</evidence>
<dbReference type="Proteomes" id="UP000627205">
    <property type="component" value="Unassembled WGS sequence"/>
</dbReference>
<reference evidence="1" key="1">
    <citation type="journal article" date="2014" name="Int. J. Syst. Evol. Microbiol.">
        <title>Complete genome sequence of Corynebacterium casei LMG S-19264T (=DSM 44701T), isolated from a smear-ripened cheese.</title>
        <authorList>
            <consortium name="US DOE Joint Genome Institute (JGI-PGF)"/>
            <person name="Walter F."/>
            <person name="Albersmeier A."/>
            <person name="Kalinowski J."/>
            <person name="Ruckert C."/>
        </authorList>
    </citation>
    <scope>NUCLEOTIDE SEQUENCE</scope>
    <source>
        <strain evidence="1">CCM 7664</strain>
    </source>
</reference>
<keyword evidence="2" id="KW-1185">Reference proteome</keyword>
<dbReference type="RefSeq" id="WP_188420946.1">
    <property type="nucleotide sequence ID" value="NZ_BMDP01000002.1"/>
</dbReference>
<evidence type="ECO:0000313" key="2">
    <source>
        <dbReference type="Proteomes" id="UP000627205"/>
    </source>
</evidence>
<dbReference type="AlphaFoldDB" id="A0A8J3AXG6"/>
<comment type="caution">
    <text evidence="1">The sequence shown here is derived from an EMBL/GenBank/DDBJ whole genome shotgun (WGS) entry which is preliminary data.</text>
</comment>
<proteinExistence type="predicted"/>
<gene>
    <name evidence="1" type="ORF">GCM10011430_18860</name>
</gene>
<sequence>MASVQEIVGKQKDGAQFVISAQMLRMKPEEFDPLAQQWIADGGADGFELVGVPHRCFVDGEFFIDRITAVRTA</sequence>
<organism evidence="1 2">
    <name type="scientific">Oxalicibacterium solurbis</name>
    <dbReference type="NCBI Taxonomy" id="69280"/>
    <lineage>
        <taxon>Bacteria</taxon>
        <taxon>Pseudomonadati</taxon>
        <taxon>Pseudomonadota</taxon>
        <taxon>Betaproteobacteria</taxon>
        <taxon>Burkholderiales</taxon>
        <taxon>Oxalobacteraceae</taxon>
        <taxon>Oxalicibacterium</taxon>
    </lineage>
</organism>
<protein>
    <submittedName>
        <fullName evidence="1">Uncharacterized protein</fullName>
    </submittedName>
</protein>
<dbReference type="EMBL" id="BMDP01000002">
    <property type="protein sequence ID" value="GGI54712.1"/>
    <property type="molecule type" value="Genomic_DNA"/>
</dbReference>
<accession>A0A8J3AXG6</accession>
<reference evidence="1" key="2">
    <citation type="submission" date="2020-09" db="EMBL/GenBank/DDBJ databases">
        <authorList>
            <person name="Sun Q."/>
            <person name="Sedlacek I."/>
        </authorList>
    </citation>
    <scope>NUCLEOTIDE SEQUENCE</scope>
    <source>
        <strain evidence="1">CCM 7664</strain>
    </source>
</reference>